<evidence type="ECO:0000313" key="2">
    <source>
        <dbReference type="EMBL" id="MFC6631652.1"/>
    </source>
</evidence>
<reference evidence="2" key="3">
    <citation type="submission" date="2024-09" db="EMBL/GenBank/DDBJ databases">
        <authorList>
            <person name="Sun Q."/>
            <person name="Mori K."/>
        </authorList>
    </citation>
    <scope>NUCLEOTIDE SEQUENCE</scope>
    <source>
        <strain evidence="2">CCM 7856</strain>
    </source>
</reference>
<comment type="caution">
    <text evidence="2">The sequence shown here is derived from an EMBL/GenBank/DDBJ whole genome shotgun (WGS) entry which is preliminary data.</text>
</comment>
<organism evidence="2 4">
    <name type="scientific">Microbulbifer taiwanensis</name>
    <dbReference type="NCBI Taxonomy" id="986746"/>
    <lineage>
        <taxon>Bacteria</taxon>
        <taxon>Pseudomonadati</taxon>
        <taxon>Pseudomonadota</taxon>
        <taxon>Gammaproteobacteria</taxon>
        <taxon>Cellvibrionales</taxon>
        <taxon>Microbulbiferaceae</taxon>
        <taxon>Microbulbifer</taxon>
    </lineage>
</organism>
<reference evidence="4" key="2">
    <citation type="journal article" date="2019" name="Int. J. Syst. Evol. Microbiol.">
        <title>The Global Catalogue of Microorganisms (GCM) 10K type strain sequencing project: providing services to taxonomists for standard genome sequencing and annotation.</title>
        <authorList>
            <consortium name="The Broad Institute Genomics Platform"/>
            <consortium name="The Broad Institute Genome Sequencing Center for Infectious Disease"/>
            <person name="Wu L."/>
            <person name="Ma J."/>
        </authorList>
    </citation>
    <scope>NUCLEOTIDE SEQUENCE [LARGE SCALE GENOMIC DNA]</scope>
    <source>
        <strain evidence="4">CGMCC 1.13718</strain>
    </source>
</reference>
<dbReference type="Proteomes" id="UP001596425">
    <property type="component" value="Unassembled WGS sequence"/>
</dbReference>
<dbReference type="EMBL" id="JBHSVR010000001">
    <property type="protein sequence ID" value="MFC6635778.1"/>
    <property type="molecule type" value="Genomic_DNA"/>
</dbReference>
<reference evidence="2" key="1">
    <citation type="journal article" date="2014" name="Int. J. Syst. Evol. Microbiol.">
        <title>Complete genome of a new Firmicutes species belonging to the dominant human colonic microbiota ('Ruminococcus bicirculans') reveals two chromosomes and a selective capacity to utilize plant glucans.</title>
        <authorList>
            <consortium name="NISC Comparative Sequencing Program"/>
            <person name="Wegmann U."/>
            <person name="Louis P."/>
            <person name="Goesmann A."/>
            <person name="Henrissat B."/>
            <person name="Duncan S.H."/>
            <person name="Flint H.J."/>
        </authorList>
    </citation>
    <scope>NUCLEOTIDE SEQUENCE</scope>
    <source>
        <strain evidence="2">CCM 7856</strain>
    </source>
</reference>
<name>A0ABW1YI12_9GAMM</name>
<accession>A0ABW1YI12</accession>
<protein>
    <submittedName>
        <fullName evidence="2">Uncharacterized protein</fullName>
    </submittedName>
</protein>
<dbReference type="RefSeq" id="WP_377516552.1">
    <property type="nucleotide sequence ID" value="NZ_JBHSVR010000001.1"/>
</dbReference>
<proteinExistence type="predicted"/>
<keyword evidence="1" id="KW-0812">Transmembrane</keyword>
<feature type="transmembrane region" description="Helical" evidence="1">
    <location>
        <begin position="7"/>
        <end position="25"/>
    </location>
</feature>
<keyword evidence="4" id="KW-1185">Reference proteome</keyword>
<evidence type="ECO:0000313" key="3">
    <source>
        <dbReference type="EMBL" id="MFC6635778.1"/>
    </source>
</evidence>
<sequence>MKKTVRVDGLMVLTGAAIVGGYLLYRNAAAIGDKVNPTSTNNIVYQGVNAVGDILNDGGDNDNFSLGAWLWEITHPEQVRAEQELFQ</sequence>
<gene>
    <name evidence="2" type="ORF">ACFQBM_00060</name>
    <name evidence="3" type="ORF">ACFQBM_21115</name>
</gene>
<evidence type="ECO:0000313" key="4">
    <source>
        <dbReference type="Proteomes" id="UP001596425"/>
    </source>
</evidence>
<keyword evidence="1" id="KW-0472">Membrane</keyword>
<dbReference type="EMBL" id="JBHSVR010000001">
    <property type="protein sequence ID" value="MFC6631652.1"/>
    <property type="molecule type" value="Genomic_DNA"/>
</dbReference>
<evidence type="ECO:0000256" key="1">
    <source>
        <dbReference type="SAM" id="Phobius"/>
    </source>
</evidence>
<keyword evidence="1" id="KW-1133">Transmembrane helix</keyword>